<feature type="domain" description="Methyltransferase" evidence="1">
    <location>
        <begin position="63"/>
        <end position="150"/>
    </location>
</feature>
<dbReference type="Gene3D" id="3.40.50.150">
    <property type="entry name" value="Vaccinia Virus protein VP39"/>
    <property type="match status" value="1"/>
</dbReference>
<evidence type="ECO:0000313" key="2">
    <source>
        <dbReference type="EMBL" id="MBC2959923.1"/>
    </source>
</evidence>
<dbReference type="RefSeq" id="WP_186345188.1">
    <property type="nucleotide sequence ID" value="NZ_BMMR01000003.1"/>
</dbReference>
<dbReference type="Pfam" id="PF13649">
    <property type="entry name" value="Methyltransf_25"/>
    <property type="match status" value="1"/>
</dbReference>
<dbReference type="CDD" id="cd02440">
    <property type="entry name" value="AdoMet_MTases"/>
    <property type="match status" value="1"/>
</dbReference>
<keyword evidence="2" id="KW-0808">Transferase</keyword>
<sequence>MTLSDKPLTTESFSTVFSSALRGQPCAVVGLSDVPEPLPVASWTAEADADDLAILAHCDGPTLDIGCGPGRLAAALAGLGHVVLGIDVVHEAVGQTRERGVDALRRDVLADKLPGEGLWRTALLADGNIGIGGDPEALLARAAGLLGPGGRVVVELAPPGVRRSSAWARLQCDDALSRPFRWAVLGIDDIEPVAGAVGLDVHETAEHGGRWVAVLTPRRPSASSAP</sequence>
<evidence type="ECO:0000259" key="1">
    <source>
        <dbReference type="Pfam" id="PF13649"/>
    </source>
</evidence>
<gene>
    <name evidence="2" type="ORF">H7344_06410</name>
</gene>
<organism evidence="2 3">
    <name type="scientific">Nocardioides deserti</name>
    <dbReference type="NCBI Taxonomy" id="1588644"/>
    <lineage>
        <taxon>Bacteria</taxon>
        <taxon>Bacillati</taxon>
        <taxon>Actinomycetota</taxon>
        <taxon>Actinomycetes</taxon>
        <taxon>Propionibacteriales</taxon>
        <taxon>Nocardioidaceae</taxon>
        <taxon>Nocardioides</taxon>
    </lineage>
</organism>
<evidence type="ECO:0000313" key="3">
    <source>
        <dbReference type="Proteomes" id="UP000604001"/>
    </source>
</evidence>
<name>A0ABR6U6D0_9ACTN</name>
<dbReference type="SUPFAM" id="SSF53335">
    <property type="entry name" value="S-adenosyl-L-methionine-dependent methyltransferases"/>
    <property type="match status" value="1"/>
</dbReference>
<accession>A0ABR6U6D0</accession>
<protein>
    <submittedName>
        <fullName evidence="2">Class I SAM-dependent methyltransferase</fullName>
    </submittedName>
</protein>
<keyword evidence="2" id="KW-0489">Methyltransferase</keyword>
<dbReference type="InterPro" id="IPR041698">
    <property type="entry name" value="Methyltransf_25"/>
</dbReference>
<dbReference type="EMBL" id="JACMYC010000003">
    <property type="protein sequence ID" value="MBC2959923.1"/>
    <property type="molecule type" value="Genomic_DNA"/>
</dbReference>
<keyword evidence="3" id="KW-1185">Reference proteome</keyword>
<reference evidence="2 3" key="1">
    <citation type="submission" date="2020-08" db="EMBL/GenBank/DDBJ databases">
        <title>novel species in genus Nocardioides.</title>
        <authorList>
            <person name="Zhang G."/>
        </authorList>
    </citation>
    <scope>NUCLEOTIDE SEQUENCE [LARGE SCALE GENOMIC DNA]</scope>
    <source>
        <strain evidence="2 3">SC8A-24</strain>
    </source>
</reference>
<dbReference type="GO" id="GO:0032259">
    <property type="term" value="P:methylation"/>
    <property type="evidence" value="ECO:0007669"/>
    <property type="project" value="UniProtKB-KW"/>
</dbReference>
<comment type="caution">
    <text evidence="2">The sequence shown here is derived from an EMBL/GenBank/DDBJ whole genome shotgun (WGS) entry which is preliminary data.</text>
</comment>
<dbReference type="Proteomes" id="UP000604001">
    <property type="component" value="Unassembled WGS sequence"/>
</dbReference>
<dbReference type="GO" id="GO:0008168">
    <property type="term" value="F:methyltransferase activity"/>
    <property type="evidence" value="ECO:0007669"/>
    <property type="project" value="UniProtKB-KW"/>
</dbReference>
<proteinExistence type="predicted"/>
<dbReference type="InterPro" id="IPR029063">
    <property type="entry name" value="SAM-dependent_MTases_sf"/>
</dbReference>